<keyword evidence="4" id="KW-0997">Cell inner membrane</keyword>
<dbReference type="Proteomes" id="UP000663859">
    <property type="component" value="Unassembled WGS sequence"/>
</dbReference>
<evidence type="ECO:0000313" key="7">
    <source>
        <dbReference type="Proteomes" id="UP000663859"/>
    </source>
</evidence>
<comment type="caution">
    <text evidence="6">The sequence shown here is derived from an EMBL/GenBank/DDBJ whole genome shotgun (WGS) entry which is preliminary data.</text>
</comment>
<protein>
    <submittedName>
        <fullName evidence="6">Nitrate ABC transporter, ATP binding protein</fullName>
    </submittedName>
</protein>
<reference evidence="6" key="1">
    <citation type="submission" date="2021-02" db="EMBL/GenBank/DDBJ databases">
        <authorList>
            <person name="Cremers G."/>
            <person name="Picone N."/>
        </authorList>
    </citation>
    <scope>NUCLEOTIDE SEQUENCE</scope>
    <source>
        <strain evidence="6">PQ17</strain>
    </source>
</reference>
<dbReference type="SUPFAM" id="SSF53850">
    <property type="entry name" value="Periplasmic binding protein-like II"/>
    <property type="match status" value="1"/>
</dbReference>
<keyword evidence="2" id="KW-0813">Transport</keyword>
<evidence type="ECO:0000256" key="1">
    <source>
        <dbReference type="ARBA" id="ARBA00004308"/>
    </source>
</evidence>
<evidence type="ECO:0000256" key="3">
    <source>
        <dbReference type="ARBA" id="ARBA00022475"/>
    </source>
</evidence>
<evidence type="ECO:0000256" key="2">
    <source>
        <dbReference type="ARBA" id="ARBA00022448"/>
    </source>
</evidence>
<dbReference type="GO" id="GO:0012505">
    <property type="term" value="C:endomembrane system"/>
    <property type="evidence" value="ECO:0007669"/>
    <property type="project" value="UniProtKB-SubCell"/>
</dbReference>
<gene>
    <name evidence="6" type="primary">nrtC</name>
    <name evidence="6" type="ORF">MPNT_20071</name>
</gene>
<comment type="subcellular location">
    <subcellularLocation>
        <location evidence="1">Endomembrane system</location>
    </subcellularLocation>
</comment>
<evidence type="ECO:0000256" key="5">
    <source>
        <dbReference type="ARBA" id="ARBA00023136"/>
    </source>
</evidence>
<dbReference type="CDD" id="cd13553">
    <property type="entry name" value="PBP2_NrtA_CpmA_like"/>
    <property type="match status" value="1"/>
</dbReference>
<dbReference type="PANTHER" id="PTHR30024">
    <property type="entry name" value="ALIPHATIC SULFONATES-BINDING PROTEIN-RELATED"/>
    <property type="match status" value="1"/>
</dbReference>
<dbReference type="AlphaFoldDB" id="A0A8J2BJ40"/>
<dbReference type="InterPro" id="IPR044527">
    <property type="entry name" value="NrtA/CpmA_ABC-bd_dom"/>
</dbReference>
<accession>A0A8J2BJ40</accession>
<keyword evidence="5" id="KW-0472">Membrane</keyword>
<proteinExistence type="predicted"/>
<name>A0A8J2BJ40_9BACT</name>
<dbReference type="Gene3D" id="3.40.190.10">
    <property type="entry name" value="Periplasmic binding protein-like II"/>
    <property type="match status" value="2"/>
</dbReference>
<evidence type="ECO:0000313" key="6">
    <source>
        <dbReference type="EMBL" id="CAF0695966.1"/>
    </source>
</evidence>
<keyword evidence="3" id="KW-1003">Cell membrane</keyword>
<dbReference type="Pfam" id="PF13379">
    <property type="entry name" value="NMT1_2"/>
    <property type="match status" value="1"/>
</dbReference>
<dbReference type="EMBL" id="CAJNOB010000012">
    <property type="protein sequence ID" value="CAF0695966.1"/>
    <property type="molecule type" value="Genomic_DNA"/>
</dbReference>
<sequence>MSATRPLRKRRSSGTIRLGYVPLCDCAPLVAAEQLGLFSHCGLEVVLVREAGWATVLDKIVFGELEAAHAVVGLPFASALGLRTIPKPCLVPLILSLHGNAITLARHWWDRGICDGFSLRQAVVSENRRLTFGVVSLFSSHHFLLRQWIWSVGIPLQLVRICVVPPPQMPDHLAAGHLDGFCAGEPWNSVAVQRGAGWCPITSGELAPLHPEKLLVVSQPWAEHNREECLRLVAALISACQWCDEPENREKLVSWLSSPRYLHLPEEMVRPSLVGPFSPAPGKTRALPDFLVFHRFDTNRPTRTKALWVWEKLQSCLHFELPVSEPPWQPIELFSEEMYLEALELGFSMLSCSETIPR</sequence>
<evidence type="ECO:0000256" key="4">
    <source>
        <dbReference type="ARBA" id="ARBA00022519"/>
    </source>
</evidence>
<keyword evidence="7" id="KW-1185">Reference proteome</keyword>
<organism evidence="6 7">
    <name type="scientific">Candidatus Methylacidithermus pantelleriae</name>
    <dbReference type="NCBI Taxonomy" id="2744239"/>
    <lineage>
        <taxon>Bacteria</taxon>
        <taxon>Pseudomonadati</taxon>
        <taxon>Verrucomicrobiota</taxon>
        <taxon>Methylacidiphilae</taxon>
        <taxon>Methylacidiphilales</taxon>
        <taxon>Methylacidiphilaceae</taxon>
        <taxon>Candidatus Methylacidithermus</taxon>
    </lineage>
</organism>
<dbReference type="PANTHER" id="PTHR30024:SF43">
    <property type="entry name" value="BLL4572 PROTEIN"/>
    <property type="match status" value="1"/>
</dbReference>